<evidence type="ECO:0000256" key="6">
    <source>
        <dbReference type="ARBA" id="ARBA00026066"/>
    </source>
</evidence>
<comment type="subunit">
    <text evidence="6">Heterotetramer of 2 MoaD subunits and 2 MoaE subunits. Also stable as homodimer. The enzyme changes between these two forms during catalysis.</text>
</comment>
<dbReference type="EC" id="2.8.1.12" evidence="3"/>
<dbReference type="CDD" id="cd00756">
    <property type="entry name" value="MoaE"/>
    <property type="match status" value="1"/>
</dbReference>
<comment type="pathway">
    <text evidence="1">Cofactor biosynthesis; molybdopterin biosynthesis.</text>
</comment>
<evidence type="ECO:0000313" key="13">
    <source>
        <dbReference type="Proteomes" id="UP000286947"/>
    </source>
</evidence>
<dbReference type="Proteomes" id="UP000286947">
    <property type="component" value="Unassembled WGS sequence"/>
</dbReference>
<dbReference type="GO" id="GO:0030366">
    <property type="term" value="F:molybdopterin synthase activity"/>
    <property type="evidence" value="ECO:0007669"/>
    <property type="project" value="UniProtKB-EC"/>
</dbReference>
<dbReference type="InterPro" id="IPR003448">
    <property type="entry name" value="Mopterin_biosynth_MoaE"/>
</dbReference>
<protein>
    <recommendedName>
        <fullName evidence="4">Molybdopterin synthase catalytic subunit</fullName>
        <ecNumber evidence="3">2.8.1.12</ecNumber>
    </recommendedName>
    <alternativeName>
        <fullName evidence="9">MPT synthase subunit 2</fullName>
    </alternativeName>
    <alternativeName>
        <fullName evidence="7">Molybdenum cofactor biosynthesis protein E</fullName>
    </alternativeName>
    <alternativeName>
        <fullName evidence="8">Molybdopterin-converting factor large subunit</fullName>
    </alternativeName>
    <alternativeName>
        <fullName evidence="10">Molybdopterin-converting factor subunit 2</fullName>
    </alternativeName>
</protein>
<dbReference type="GO" id="GO:0006777">
    <property type="term" value="P:Mo-molybdopterin cofactor biosynthetic process"/>
    <property type="evidence" value="ECO:0007669"/>
    <property type="project" value="UniProtKB-KW"/>
</dbReference>
<reference evidence="12 13" key="1">
    <citation type="submission" date="2018-01" db="EMBL/GenBank/DDBJ databases">
        <title>Saezia sanguinis gen. nov., sp. nov., in the order Burkholderiales isolated from human blood.</title>
        <authorList>
            <person name="Medina-Pascual M.J."/>
            <person name="Valdezate S."/>
            <person name="Monzon S."/>
            <person name="Cuesta I."/>
            <person name="Carrasco G."/>
            <person name="Villalon P."/>
            <person name="Saez-Nieto J.A."/>
        </authorList>
    </citation>
    <scope>NUCLEOTIDE SEQUENCE [LARGE SCALE GENOMIC DNA]</scope>
    <source>
        <strain evidence="12 13">CNM695-12</strain>
    </source>
</reference>
<evidence type="ECO:0000256" key="3">
    <source>
        <dbReference type="ARBA" id="ARBA00011950"/>
    </source>
</evidence>
<comment type="caution">
    <text evidence="12">The sequence shown here is derived from an EMBL/GenBank/DDBJ whole genome shotgun (WGS) entry which is preliminary data.</text>
</comment>
<evidence type="ECO:0000256" key="7">
    <source>
        <dbReference type="ARBA" id="ARBA00029745"/>
    </source>
</evidence>
<keyword evidence="13" id="KW-1185">Reference proteome</keyword>
<evidence type="ECO:0000256" key="4">
    <source>
        <dbReference type="ARBA" id="ARBA00013858"/>
    </source>
</evidence>
<evidence type="ECO:0000256" key="10">
    <source>
        <dbReference type="ARBA" id="ARBA00032474"/>
    </source>
</evidence>
<evidence type="ECO:0000256" key="11">
    <source>
        <dbReference type="ARBA" id="ARBA00049878"/>
    </source>
</evidence>
<dbReference type="UniPathway" id="UPA00344"/>
<dbReference type="OrthoDB" id="9803224at2"/>
<dbReference type="Gene3D" id="3.90.1170.40">
    <property type="entry name" value="Molybdopterin biosynthesis MoaE subunit"/>
    <property type="match status" value="1"/>
</dbReference>
<accession>A0A433SAW3</accession>
<comment type="catalytic activity">
    <reaction evidence="11">
        <text>2 [molybdopterin-synthase sulfur-carrier protein]-C-terminal-Gly-aminoethanethioate + cyclic pyranopterin phosphate + H2O = molybdopterin + 2 [molybdopterin-synthase sulfur-carrier protein]-C-terminal Gly-Gly + 2 H(+)</text>
        <dbReference type="Rhea" id="RHEA:26333"/>
        <dbReference type="Rhea" id="RHEA-COMP:12202"/>
        <dbReference type="Rhea" id="RHEA-COMP:19907"/>
        <dbReference type="ChEBI" id="CHEBI:15377"/>
        <dbReference type="ChEBI" id="CHEBI:15378"/>
        <dbReference type="ChEBI" id="CHEBI:58698"/>
        <dbReference type="ChEBI" id="CHEBI:59648"/>
        <dbReference type="ChEBI" id="CHEBI:90778"/>
        <dbReference type="ChEBI" id="CHEBI:232372"/>
        <dbReference type="EC" id="2.8.1.12"/>
    </reaction>
</comment>
<dbReference type="Pfam" id="PF02391">
    <property type="entry name" value="MoaE"/>
    <property type="match status" value="1"/>
</dbReference>
<evidence type="ECO:0000256" key="1">
    <source>
        <dbReference type="ARBA" id="ARBA00005046"/>
    </source>
</evidence>
<proteinExistence type="inferred from homology"/>
<comment type="similarity">
    <text evidence="2">Belongs to the MoaE family.</text>
</comment>
<gene>
    <name evidence="12" type="primary">moaE</name>
    <name evidence="12" type="ORF">CUZ56_02483</name>
</gene>
<evidence type="ECO:0000313" key="12">
    <source>
        <dbReference type="EMBL" id="RUS65883.1"/>
    </source>
</evidence>
<evidence type="ECO:0000256" key="5">
    <source>
        <dbReference type="ARBA" id="ARBA00023150"/>
    </source>
</evidence>
<dbReference type="EMBL" id="PQSP01000008">
    <property type="protein sequence ID" value="RUS65883.1"/>
    <property type="molecule type" value="Genomic_DNA"/>
</dbReference>
<evidence type="ECO:0000256" key="2">
    <source>
        <dbReference type="ARBA" id="ARBA00005426"/>
    </source>
</evidence>
<dbReference type="InterPro" id="IPR036563">
    <property type="entry name" value="MoaE_sf"/>
</dbReference>
<evidence type="ECO:0000256" key="8">
    <source>
        <dbReference type="ARBA" id="ARBA00030407"/>
    </source>
</evidence>
<dbReference type="AlphaFoldDB" id="A0A433SAW3"/>
<dbReference type="SUPFAM" id="SSF54690">
    <property type="entry name" value="Molybdopterin synthase subunit MoaE"/>
    <property type="match status" value="1"/>
</dbReference>
<organism evidence="12 13">
    <name type="scientific">Saezia sanguinis</name>
    <dbReference type="NCBI Taxonomy" id="1965230"/>
    <lineage>
        <taxon>Bacteria</taxon>
        <taxon>Pseudomonadati</taxon>
        <taxon>Pseudomonadota</taxon>
        <taxon>Betaproteobacteria</taxon>
        <taxon>Burkholderiales</taxon>
        <taxon>Saeziaceae</taxon>
        <taxon>Saezia</taxon>
    </lineage>
</organism>
<keyword evidence="12" id="KW-0808">Transferase</keyword>
<sequence length="159" mass="17470">MKVRVQSDDFDLNAECRALSQRNAETGALASFVGLVRAQGQAVHEYALELEHYPGMTEKAIEKIVQEAMERFKLLDATVIHRVGRLAAGAQIVLVVTASQHRAAAFQGCEFIMDYLKTQAPFWKKESGTAGAGWVDAKTSDDQALERWGVASRNADRGC</sequence>
<keyword evidence="5" id="KW-0501">Molybdenum cofactor biosynthesis</keyword>
<dbReference type="PANTHER" id="PTHR23404">
    <property type="entry name" value="MOLYBDOPTERIN SYNTHASE RELATED"/>
    <property type="match status" value="1"/>
</dbReference>
<evidence type="ECO:0000256" key="9">
    <source>
        <dbReference type="ARBA" id="ARBA00030781"/>
    </source>
</evidence>
<name>A0A433SAW3_9BURK</name>
<dbReference type="RefSeq" id="WP_126980660.1">
    <property type="nucleotide sequence ID" value="NZ_PQSP01000008.1"/>
</dbReference>